<evidence type="ECO:0000259" key="5">
    <source>
        <dbReference type="SMART" id="SM00534"/>
    </source>
</evidence>
<dbReference type="InterPro" id="IPR027417">
    <property type="entry name" value="P-loop_NTPase"/>
</dbReference>
<dbReference type="GO" id="GO:0030983">
    <property type="term" value="F:mismatched DNA binding"/>
    <property type="evidence" value="ECO:0007669"/>
    <property type="project" value="InterPro"/>
</dbReference>
<dbReference type="InterPro" id="IPR012401">
    <property type="entry name" value="DNA-bd_MutS2_arc"/>
</dbReference>
<dbReference type="EMBL" id="CP003117">
    <property type="protein sequence ID" value="AET63807.1"/>
    <property type="molecule type" value="Genomic_DNA"/>
</dbReference>
<evidence type="ECO:0000313" key="6">
    <source>
        <dbReference type="EMBL" id="AET63807.1"/>
    </source>
</evidence>
<evidence type="ECO:0000313" key="7">
    <source>
        <dbReference type="Proteomes" id="UP000005877"/>
    </source>
</evidence>
<comment type="similarity">
    <text evidence="4">Belongs to the DNA mismatch repair MutS family. Archaeal Muts2 subfamily.</text>
</comment>
<organism evidence="6 7">
    <name type="scientific">Methanothrix harundinacea (strain 6Ac)</name>
    <name type="common">Methanosaeta harundinacea</name>
    <dbReference type="NCBI Taxonomy" id="1110509"/>
    <lineage>
        <taxon>Archaea</taxon>
        <taxon>Methanobacteriati</taxon>
        <taxon>Methanobacteriota</taxon>
        <taxon>Stenosarchaea group</taxon>
        <taxon>Methanomicrobia</taxon>
        <taxon>Methanotrichales</taxon>
        <taxon>Methanotrichaceae</taxon>
        <taxon>Methanothrix</taxon>
    </lineage>
</organism>
<dbReference type="InterPro" id="IPR045076">
    <property type="entry name" value="MutS"/>
</dbReference>
<comment type="cofactor">
    <cofactor evidence="4">
        <name>a divalent metal cation</name>
        <dbReference type="ChEBI" id="CHEBI:60240"/>
    </cofactor>
</comment>
<dbReference type="HOGENOM" id="CLU_026764_0_0_2"/>
<dbReference type="HAMAP" id="MF_00971">
    <property type="entry name" value="MutS2_archaea"/>
    <property type="match status" value="1"/>
</dbReference>
<protein>
    <recommendedName>
        <fullName evidence="4">DNA-binding protein MutS2</fullName>
    </recommendedName>
</protein>
<dbReference type="AlphaFoldDB" id="G7WMM3"/>
<dbReference type="KEGG" id="mhi:Mhar_0421"/>
<keyword evidence="2 4" id="KW-0067">ATP-binding</keyword>
<dbReference type="Gene3D" id="3.40.50.300">
    <property type="entry name" value="P-loop containing nucleotide triphosphate hydrolases"/>
    <property type="match status" value="1"/>
</dbReference>
<name>G7WMM3_METH6</name>
<gene>
    <name evidence="4" type="primary">mutS2</name>
    <name evidence="6" type="ordered locus">Mhar_0421</name>
</gene>
<dbReference type="GO" id="GO:0005524">
    <property type="term" value="F:ATP binding"/>
    <property type="evidence" value="ECO:0007669"/>
    <property type="project" value="UniProtKB-UniRule"/>
</dbReference>
<sequence length="672" mass="73721">MKLLDVPGVGSKLSERLITRYGDEEAALEALLRGDVAGLIEMRGMSERQATALVQRARGASYGVSPAAFLATEEAARIYSSLMELLVEEAHTDRARQRLLTLFPSSSREMIEENRRLAEEAVATAKRLQNTGIADHLSRLRPLRRGAGPRVRSRSVATDSATTFRALKDRGIDRTVDLHLVESSRDLRDLAQGYDLVTLLGRSIDSLSLPEVEEAVGEEEWYLVPERVLHHYQENETTIDALLKAAEILEVAEVARFEGLEGLSLSMAKLAEEGDPEVQRLERLMAEVEGRAEEAVAWANRELKTRMESCSVTLAGDDLLLALGKGGDLRDVFRSRMGETFAAVLRSARERASSGLHLKGSEGARLEELISPEVRYPLEVDRAALAVFVQEMRKRAEARRLKARREVAKELSGMWELVVALHERLLDFDFIYSLGSFALSRGLAMPAFVEEPCIGFLEGRSLFLKDPEPVSYSVGHTGLAGGGETTAILSGVNSGGKTALLELVAQVAVLAHMGLPVPARSCRLSLFESLYHFGKSRGTLGAGAFEATIRKFSALAGEGRKLVLADELEAMTEPGASARIIASLLGELSRGGSVAIFVSHLAEEVARFAETAVRIDGIEARGLDEEYRLIVDRSPRYRHLAKSTPELILERLARTAEGGESEFYGRLLSKFR</sequence>
<evidence type="ECO:0000256" key="2">
    <source>
        <dbReference type="ARBA" id="ARBA00022840"/>
    </source>
</evidence>
<dbReference type="SMART" id="SM00534">
    <property type="entry name" value="MUTSac"/>
    <property type="match status" value="1"/>
</dbReference>
<dbReference type="PATRIC" id="fig|1110509.7.peg.470"/>
<dbReference type="Proteomes" id="UP000005877">
    <property type="component" value="Chromosome"/>
</dbReference>
<feature type="binding site" evidence="4">
    <location>
        <begin position="491"/>
        <end position="498"/>
    </location>
    <ligand>
        <name>ATP</name>
        <dbReference type="ChEBI" id="CHEBI:30616"/>
    </ligand>
</feature>
<dbReference type="STRING" id="1110509.Mhar_0421"/>
<keyword evidence="7" id="KW-1185">Reference proteome</keyword>
<dbReference type="PIRSF" id="PIRSF029254">
    <property type="entry name" value="MutS_C_archaeal"/>
    <property type="match status" value="1"/>
</dbReference>
<feature type="domain" description="DNA mismatch repair proteins mutS family" evidence="5">
    <location>
        <begin position="484"/>
        <end position="672"/>
    </location>
</feature>
<dbReference type="PANTHER" id="PTHR11361:SF125">
    <property type="entry name" value="DNA-BINDING PROTEIN MUTS2"/>
    <property type="match status" value="1"/>
</dbReference>
<evidence type="ECO:0000256" key="1">
    <source>
        <dbReference type="ARBA" id="ARBA00022741"/>
    </source>
</evidence>
<evidence type="ECO:0000256" key="4">
    <source>
        <dbReference type="HAMAP-Rule" id="MF_00971"/>
    </source>
</evidence>
<dbReference type="RefSeq" id="WP_014585992.1">
    <property type="nucleotide sequence ID" value="NC_017527.1"/>
</dbReference>
<dbReference type="GeneID" id="12509590"/>
<accession>G7WMM3</accession>
<dbReference type="PANTHER" id="PTHR11361">
    <property type="entry name" value="DNA MISMATCH REPAIR PROTEIN MUTS FAMILY MEMBER"/>
    <property type="match status" value="1"/>
</dbReference>
<dbReference type="OrthoDB" id="15514at2157"/>
<dbReference type="GO" id="GO:0140664">
    <property type="term" value="F:ATP-dependent DNA damage sensor activity"/>
    <property type="evidence" value="ECO:0007669"/>
    <property type="project" value="InterPro"/>
</dbReference>
<keyword evidence="4" id="KW-0378">Hydrolase</keyword>
<keyword evidence="1 4" id="KW-0547">Nucleotide-binding</keyword>
<dbReference type="SUPFAM" id="SSF52540">
    <property type="entry name" value="P-loop containing nucleoside triphosphate hydrolases"/>
    <property type="match status" value="1"/>
</dbReference>
<dbReference type="InterPro" id="IPR000432">
    <property type="entry name" value="DNA_mismatch_repair_MutS_C"/>
</dbReference>
<keyword evidence="3 4" id="KW-0238">DNA-binding</keyword>
<evidence type="ECO:0000256" key="3">
    <source>
        <dbReference type="ARBA" id="ARBA00023125"/>
    </source>
</evidence>
<comment type="function">
    <text evidence="4">Has ATPase and non-specific DNA-binding activities.</text>
</comment>
<reference evidence="6 7" key="1">
    <citation type="journal article" date="2012" name="PLoS ONE">
        <title>The genome characteristics and predicted function of methyl-group oxidation pathway in the obligate aceticlastic methanogens, Methanosaeta spp.</title>
        <authorList>
            <person name="Zhu J."/>
            <person name="Zheng H."/>
            <person name="Ai G."/>
            <person name="Zhang G."/>
            <person name="Liu D."/>
            <person name="Liu X."/>
            <person name="Dong X."/>
        </authorList>
    </citation>
    <scope>NUCLEOTIDE SEQUENCE [LARGE SCALE GENOMIC DNA]</scope>
    <source>
        <strain evidence="6 7">6Ac</strain>
    </source>
</reference>
<dbReference type="GO" id="GO:0016787">
    <property type="term" value="F:hydrolase activity"/>
    <property type="evidence" value="ECO:0007669"/>
    <property type="project" value="UniProtKB-KW"/>
</dbReference>
<proteinExistence type="inferred from homology"/>
<dbReference type="GO" id="GO:0006298">
    <property type="term" value="P:mismatch repair"/>
    <property type="evidence" value="ECO:0007669"/>
    <property type="project" value="InterPro"/>
</dbReference>